<accession>A0AB35Z1C5</accession>
<dbReference type="RefSeq" id="WP_342687976.1">
    <property type="nucleotide sequence ID" value="NZ_JAZBJM010000015.1"/>
</dbReference>
<dbReference type="PANTHER" id="PTHR43877">
    <property type="entry name" value="AMINOALKYLPHOSPHONATE N-ACETYLTRANSFERASE-RELATED-RELATED"/>
    <property type="match status" value="1"/>
</dbReference>
<evidence type="ECO:0000256" key="1">
    <source>
        <dbReference type="ARBA" id="ARBA00022679"/>
    </source>
</evidence>
<feature type="domain" description="N-acetyltransferase" evidence="3">
    <location>
        <begin position="1"/>
        <end position="146"/>
    </location>
</feature>
<dbReference type="PANTHER" id="PTHR43877:SF2">
    <property type="entry name" value="AMINOALKYLPHOSPHONATE N-ACETYLTRANSFERASE-RELATED"/>
    <property type="match status" value="1"/>
</dbReference>
<proteinExistence type="predicted"/>
<comment type="caution">
    <text evidence="4">The sequence shown here is derived from an EMBL/GenBank/DDBJ whole genome shotgun (WGS) entry which is preliminary data.</text>
</comment>
<dbReference type="EC" id="2.3.1.-" evidence="4"/>
<protein>
    <submittedName>
        <fullName evidence="4">GNAT family N-acetyltransferase</fullName>
        <ecNumber evidence="4">2.3.1.-</ecNumber>
    </submittedName>
</protein>
<dbReference type="Proteomes" id="UP001390963">
    <property type="component" value="Unassembled WGS sequence"/>
</dbReference>
<dbReference type="Gene3D" id="3.40.630.30">
    <property type="match status" value="1"/>
</dbReference>
<gene>
    <name evidence="5" type="ORF">VZD24_14440</name>
    <name evidence="4" type="ORF">VZD85_14340</name>
</gene>
<dbReference type="InterPro" id="IPR016181">
    <property type="entry name" value="Acyl_CoA_acyltransferase"/>
</dbReference>
<evidence type="ECO:0000313" key="6">
    <source>
        <dbReference type="Proteomes" id="UP001388259"/>
    </source>
</evidence>
<keyword evidence="2 4" id="KW-0012">Acyltransferase</keyword>
<dbReference type="InterPro" id="IPR000182">
    <property type="entry name" value="GNAT_dom"/>
</dbReference>
<evidence type="ECO:0000256" key="2">
    <source>
        <dbReference type="ARBA" id="ARBA00023315"/>
    </source>
</evidence>
<dbReference type="Pfam" id="PF00583">
    <property type="entry name" value="Acetyltransf_1"/>
    <property type="match status" value="1"/>
</dbReference>
<dbReference type="SUPFAM" id="SSF55729">
    <property type="entry name" value="Acyl-CoA N-acyltransferases (Nat)"/>
    <property type="match status" value="1"/>
</dbReference>
<dbReference type="EMBL" id="JBANCF010000017">
    <property type="protein sequence ID" value="MEM0574721.1"/>
    <property type="molecule type" value="Genomic_DNA"/>
</dbReference>
<dbReference type="GO" id="GO:0016747">
    <property type="term" value="F:acyltransferase activity, transferring groups other than amino-acyl groups"/>
    <property type="evidence" value="ECO:0007669"/>
    <property type="project" value="InterPro"/>
</dbReference>
<name>A0AB35Z1C5_9FLAO</name>
<dbReference type="CDD" id="cd04301">
    <property type="entry name" value="NAT_SF"/>
    <property type="match status" value="1"/>
</dbReference>
<sequence>MKVIAATIKNLEQLAPLFNAYRVFYKQTPNIDAASAFLKERFAKQDSTIFLCLDAADKGLGFTQLYPSFSSVSLQRVYILNDLFVTSEARKQGVGEALMERAKQFAIKEGSKGITLETDADNPAQKLYKKLGWKNDDGVNHYTWEV</sequence>
<keyword evidence="7" id="KW-1185">Reference proteome</keyword>
<evidence type="ECO:0000259" key="3">
    <source>
        <dbReference type="PROSITE" id="PS51186"/>
    </source>
</evidence>
<evidence type="ECO:0000313" key="7">
    <source>
        <dbReference type="Proteomes" id="UP001390963"/>
    </source>
</evidence>
<dbReference type="Proteomes" id="UP001388259">
    <property type="component" value="Unassembled WGS sequence"/>
</dbReference>
<evidence type="ECO:0000313" key="4">
    <source>
        <dbReference type="EMBL" id="MEM0519537.1"/>
    </source>
</evidence>
<dbReference type="PROSITE" id="PS51186">
    <property type="entry name" value="GNAT"/>
    <property type="match status" value="1"/>
</dbReference>
<dbReference type="EMBL" id="JAZBJM010000015">
    <property type="protein sequence ID" value="MEM0519537.1"/>
    <property type="molecule type" value="Genomic_DNA"/>
</dbReference>
<dbReference type="AlphaFoldDB" id="A0AB35Z1C5"/>
<evidence type="ECO:0000313" key="5">
    <source>
        <dbReference type="EMBL" id="MEM0574721.1"/>
    </source>
</evidence>
<keyword evidence="1 4" id="KW-0808">Transferase</keyword>
<dbReference type="InterPro" id="IPR050832">
    <property type="entry name" value="Bact_Acetyltransf"/>
</dbReference>
<organism evidence="4 6">
    <name type="scientific">Aequorivita flava</name>
    <dbReference type="NCBI Taxonomy" id="3114371"/>
    <lineage>
        <taxon>Bacteria</taxon>
        <taxon>Pseudomonadati</taxon>
        <taxon>Bacteroidota</taxon>
        <taxon>Flavobacteriia</taxon>
        <taxon>Flavobacteriales</taxon>
        <taxon>Flavobacteriaceae</taxon>
        <taxon>Aequorivita</taxon>
    </lineage>
</organism>
<reference evidence="4 7" key="1">
    <citation type="submission" date="2024-01" db="EMBL/GenBank/DDBJ databases">
        <title>Aequorivita flavus sp. nov., isolated from deep-sea sediment.</title>
        <authorList>
            <person name="Chen X."/>
        </authorList>
    </citation>
    <scope>NUCLEOTIDE SEQUENCE</scope>
    <source>
        <strain evidence="4">MCCC 1A16923</strain>
        <strain evidence="5 7">MCCC 1A16935</strain>
    </source>
</reference>